<dbReference type="Proteomes" id="UP000630887">
    <property type="component" value="Unassembled WGS sequence"/>
</dbReference>
<keyword evidence="2" id="KW-1185">Reference proteome</keyword>
<dbReference type="EMBL" id="BONI01000041">
    <property type="protein sequence ID" value="GIG07953.1"/>
    <property type="molecule type" value="Genomic_DNA"/>
</dbReference>
<dbReference type="AlphaFoldDB" id="A0A8J3P927"/>
<gene>
    <name evidence="1" type="ORF">Cco03nite_46530</name>
</gene>
<accession>A0A8J3P927</accession>
<reference evidence="1 2" key="1">
    <citation type="submission" date="2021-01" db="EMBL/GenBank/DDBJ databases">
        <title>Whole genome shotgun sequence of Catellatospora coxensis NBRC 107359.</title>
        <authorList>
            <person name="Komaki H."/>
            <person name="Tamura T."/>
        </authorList>
    </citation>
    <scope>NUCLEOTIDE SEQUENCE [LARGE SCALE GENOMIC DNA]</scope>
    <source>
        <strain evidence="1 2">NBRC 107359</strain>
    </source>
</reference>
<evidence type="ECO:0000313" key="1">
    <source>
        <dbReference type="EMBL" id="GIG07953.1"/>
    </source>
</evidence>
<protein>
    <submittedName>
        <fullName evidence="1">Uncharacterized protein</fullName>
    </submittedName>
</protein>
<sequence>MVRDGVALIAIGERDGPLGGANPFGSLAALDGAVLSVAVRTKAQQDPAVRIVAEALDAASAGKLVELLTGMGRSELTATAEGNVVTATSTGYAPGAGTLAGQEAFQHAVADAPADAGAAV</sequence>
<dbReference type="RefSeq" id="WP_203694290.1">
    <property type="nucleotide sequence ID" value="NZ_BAAALC010000032.1"/>
</dbReference>
<evidence type="ECO:0000313" key="2">
    <source>
        <dbReference type="Proteomes" id="UP000630887"/>
    </source>
</evidence>
<name>A0A8J3P927_9ACTN</name>
<organism evidence="1 2">
    <name type="scientific">Catellatospora coxensis</name>
    <dbReference type="NCBI Taxonomy" id="310354"/>
    <lineage>
        <taxon>Bacteria</taxon>
        <taxon>Bacillati</taxon>
        <taxon>Actinomycetota</taxon>
        <taxon>Actinomycetes</taxon>
        <taxon>Micromonosporales</taxon>
        <taxon>Micromonosporaceae</taxon>
        <taxon>Catellatospora</taxon>
    </lineage>
</organism>
<comment type="caution">
    <text evidence="1">The sequence shown here is derived from an EMBL/GenBank/DDBJ whole genome shotgun (WGS) entry which is preliminary data.</text>
</comment>
<proteinExistence type="predicted"/>